<evidence type="ECO:0000256" key="2">
    <source>
        <dbReference type="ARBA" id="ARBA00004429"/>
    </source>
</evidence>
<dbReference type="InterPro" id="IPR029035">
    <property type="entry name" value="DHS-like_NAD/FAD-binding_dom"/>
</dbReference>
<dbReference type="EMBL" id="CP080507">
    <property type="protein sequence ID" value="QYM79467.1"/>
    <property type="molecule type" value="Genomic_DNA"/>
</dbReference>
<keyword evidence="13 15" id="KW-0472">Membrane</keyword>
<evidence type="ECO:0000313" key="19">
    <source>
        <dbReference type="Proteomes" id="UP000825051"/>
    </source>
</evidence>
<sequence length="478" mass="50242">MNAATSAILINSAYIVASILFILGLKMLGRQASARRGNLISGVAMLIAIVATLLDHHVIDFRWIIVGLVAGTVIGLACAYWVKMTSMPEMVALLNGFGGLASLIVGAAEFFRIRGGTVLPERPIFTSATIYLTILIGGITFTGSVYAFCKLAEWLSGRPILFRGQHIVNSLLLLATVLAGVVYVISGDPQILLVTFGAFTLLSLVLGWTLVMPIGGGDMPVIISMLNSLSGLAACAAGFVINNNVLVVAGCLVGTSGVILTAIMCKAMNRSLTNVLFSGFGAAPAKSAGGEGEHATVEGELKPISAEDTFAVLEAARQVVIIPGYGMAVSQAQHVVRELAEILEQNGAEVRFAIHPVAGRMPGHMNVLLAEANVPYEQLVEMDAINPLMPTMDVAIVIGANDVVNPAAARDKTSPIYGMPIIKAYEARTVICLKRGKGTGFSGLENQLFLLPNTRMLYGDAKGSLQGVISEFKSLAAS</sequence>
<reference evidence="18" key="1">
    <citation type="submission" date="2021-08" db="EMBL/GenBank/DDBJ databases">
        <title>Genome of a novel bacterium of the phylum Verrucomicrobia, Oleiharenicola sp. KSB-15.</title>
        <authorList>
            <person name="Chung J.-H."/>
            <person name="Ahn J.-H."/>
            <person name="Yoon Y."/>
            <person name="Kim D.-Y."/>
            <person name="An S.-H."/>
            <person name="Park I."/>
            <person name="Yeon J."/>
        </authorList>
    </citation>
    <scope>NUCLEOTIDE SEQUENCE</scope>
    <source>
        <strain evidence="18">KSB-15</strain>
    </source>
</reference>
<evidence type="ECO:0000256" key="1">
    <source>
        <dbReference type="ARBA" id="ARBA00003943"/>
    </source>
</evidence>
<feature type="transmembrane region" description="Helical" evidence="16">
    <location>
        <begin position="37"/>
        <end position="55"/>
    </location>
</feature>
<feature type="transmembrane region" description="Helical" evidence="16">
    <location>
        <begin position="61"/>
        <end position="82"/>
    </location>
</feature>
<evidence type="ECO:0000256" key="12">
    <source>
        <dbReference type="ARBA" id="ARBA00023027"/>
    </source>
</evidence>
<keyword evidence="7 15" id="KW-0997">Cell inner membrane</keyword>
<dbReference type="EC" id="7.1.1.1" evidence="4 15"/>
<name>A0A8F9TWR8_9BACT</name>
<comment type="subcellular location">
    <subcellularLocation>
        <location evidence="2">Cell inner membrane</location>
        <topology evidence="2">Multi-pass membrane protein</topology>
    </subcellularLocation>
</comment>
<feature type="transmembrane region" description="Helical" evidence="16">
    <location>
        <begin position="221"/>
        <end position="241"/>
    </location>
</feature>
<evidence type="ECO:0000256" key="3">
    <source>
        <dbReference type="ARBA" id="ARBA00007919"/>
    </source>
</evidence>
<feature type="transmembrane region" description="Helical" evidence="16">
    <location>
        <begin position="191"/>
        <end position="214"/>
    </location>
</feature>
<comment type="similarity">
    <text evidence="3 15">Belongs to the PNT beta subunit family.</text>
</comment>
<dbReference type="Pfam" id="PF02233">
    <property type="entry name" value="PNTB"/>
    <property type="match status" value="1"/>
</dbReference>
<dbReference type="KEGG" id="ole:K0B96_02295"/>
<evidence type="ECO:0000256" key="8">
    <source>
        <dbReference type="ARBA" id="ARBA00022692"/>
    </source>
</evidence>
<evidence type="ECO:0000256" key="11">
    <source>
        <dbReference type="ARBA" id="ARBA00022989"/>
    </source>
</evidence>
<feature type="domain" description="NADP transhydrogenase beta-like" evidence="17">
    <location>
        <begin position="11"/>
        <end position="470"/>
    </location>
</feature>
<dbReference type="GO" id="GO:0050661">
    <property type="term" value="F:NADP binding"/>
    <property type="evidence" value="ECO:0007669"/>
    <property type="project" value="InterPro"/>
</dbReference>
<gene>
    <name evidence="18" type="ORF">K0B96_02295</name>
</gene>
<feature type="transmembrane region" description="Helical" evidence="16">
    <location>
        <begin position="247"/>
        <end position="265"/>
    </location>
</feature>
<evidence type="ECO:0000256" key="4">
    <source>
        <dbReference type="ARBA" id="ARBA00012943"/>
    </source>
</evidence>
<keyword evidence="10 15" id="KW-1278">Translocase</keyword>
<keyword evidence="6 15" id="KW-1003">Cell membrane</keyword>
<dbReference type="AlphaFoldDB" id="A0A8F9TWR8"/>
<evidence type="ECO:0000256" key="7">
    <source>
        <dbReference type="ARBA" id="ARBA00022519"/>
    </source>
</evidence>
<proteinExistence type="inferred from homology"/>
<dbReference type="InterPro" id="IPR012136">
    <property type="entry name" value="NADH_DH_b"/>
</dbReference>
<evidence type="ECO:0000256" key="6">
    <source>
        <dbReference type="ARBA" id="ARBA00022475"/>
    </source>
</evidence>
<protein>
    <recommendedName>
        <fullName evidence="5 15">NAD(P) transhydrogenase subunit beta</fullName>
        <ecNumber evidence="4 15">7.1.1.1</ecNumber>
    </recommendedName>
    <alternativeName>
        <fullName evidence="15">Nicotinamide nucleotide transhydrogenase subunit beta</fullName>
    </alternativeName>
</protein>
<evidence type="ECO:0000256" key="15">
    <source>
        <dbReference type="PIRNR" id="PIRNR000204"/>
    </source>
</evidence>
<keyword evidence="11 16" id="KW-1133">Transmembrane helix</keyword>
<dbReference type="RefSeq" id="WP_220163374.1">
    <property type="nucleotide sequence ID" value="NZ_CP080507.1"/>
</dbReference>
<evidence type="ECO:0000256" key="14">
    <source>
        <dbReference type="ARBA" id="ARBA00048202"/>
    </source>
</evidence>
<dbReference type="GO" id="GO:0005886">
    <property type="term" value="C:plasma membrane"/>
    <property type="evidence" value="ECO:0007669"/>
    <property type="project" value="UniProtKB-SubCell"/>
</dbReference>
<dbReference type="Proteomes" id="UP000825051">
    <property type="component" value="Chromosome"/>
</dbReference>
<dbReference type="GO" id="GO:0008750">
    <property type="term" value="F:proton-translocating NAD(P)+ transhydrogenase activity"/>
    <property type="evidence" value="ECO:0007669"/>
    <property type="project" value="UniProtKB-EC"/>
</dbReference>
<keyword evidence="12 15" id="KW-0520">NAD</keyword>
<feature type="transmembrane region" description="Helical" evidence="16">
    <location>
        <begin position="123"/>
        <end position="146"/>
    </location>
</feature>
<feature type="transmembrane region" description="Helical" evidence="16">
    <location>
        <begin position="91"/>
        <end position="111"/>
    </location>
</feature>
<keyword evidence="9 15" id="KW-0521">NADP</keyword>
<dbReference type="PANTHER" id="PTHR44758:SF1">
    <property type="entry name" value="NAD(P) TRANSHYDROGENASE SUBUNIT BETA"/>
    <property type="match status" value="1"/>
</dbReference>
<dbReference type="Gene3D" id="3.40.50.1220">
    <property type="entry name" value="TPP-binding domain"/>
    <property type="match status" value="1"/>
</dbReference>
<evidence type="ECO:0000313" key="18">
    <source>
        <dbReference type="EMBL" id="QYM79467.1"/>
    </source>
</evidence>
<dbReference type="InterPro" id="IPR034300">
    <property type="entry name" value="PNTB-like"/>
</dbReference>
<accession>A0A8F9TWR8</accession>
<organism evidence="18 19">
    <name type="scientific">Horticoccus luteus</name>
    <dbReference type="NCBI Taxonomy" id="2862869"/>
    <lineage>
        <taxon>Bacteria</taxon>
        <taxon>Pseudomonadati</taxon>
        <taxon>Verrucomicrobiota</taxon>
        <taxon>Opitutia</taxon>
        <taxon>Opitutales</taxon>
        <taxon>Opitutaceae</taxon>
        <taxon>Horticoccus</taxon>
    </lineage>
</organism>
<comment type="catalytic activity">
    <reaction evidence="14 15">
        <text>NAD(+) + NADPH + H(+)(in) = NADH + NADP(+) + H(+)(out)</text>
        <dbReference type="Rhea" id="RHEA:47992"/>
        <dbReference type="ChEBI" id="CHEBI:15378"/>
        <dbReference type="ChEBI" id="CHEBI:57540"/>
        <dbReference type="ChEBI" id="CHEBI:57783"/>
        <dbReference type="ChEBI" id="CHEBI:57945"/>
        <dbReference type="ChEBI" id="CHEBI:58349"/>
        <dbReference type="EC" id="7.1.1.1"/>
    </reaction>
</comment>
<dbReference type="SUPFAM" id="SSF52467">
    <property type="entry name" value="DHS-like NAD/FAD-binding domain"/>
    <property type="match status" value="1"/>
</dbReference>
<feature type="transmembrane region" description="Helical" evidence="16">
    <location>
        <begin position="167"/>
        <end position="185"/>
    </location>
</feature>
<evidence type="ECO:0000256" key="16">
    <source>
        <dbReference type="SAM" id="Phobius"/>
    </source>
</evidence>
<evidence type="ECO:0000256" key="9">
    <source>
        <dbReference type="ARBA" id="ARBA00022857"/>
    </source>
</evidence>
<evidence type="ECO:0000256" key="10">
    <source>
        <dbReference type="ARBA" id="ARBA00022967"/>
    </source>
</evidence>
<keyword evidence="8 16" id="KW-0812">Transmembrane</keyword>
<feature type="transmembrane region" description="Helical" evidence="16">
    <location>
        <begin position="6"/>
        <end position="25"/>
    </location>
</feature>
<dbReference type="PIRSF" id="PIRSF000204">
    <property type="entry name" value="PNTB"/>
    <property type="match status" value="1"/>
</dbReference>
<evidence type="ECO:0000256" key="13">
    <source>
        <dbReference type="ARBA" id="ARBA00023136"/>
    </source>
</evidence>
<evidence type="ECO:0000256" key="5">
    <source>
        <dbReference type="ARBA" id="ARBA00014581"/>
    </source>
</evidence>
<keyword evidence="19" id="KW-1185">Reference proteome</keyword>
<comment type="function">
    <text evidence="1 15">The transhydrogenation between NADH and NADP is coupled to respiration and ATP hydrolysis and functions as a proton pump across the membrane.</text>
</comment>
<evidence type="ECO:0000259" key="17">
    <source>
        <dbReference type="Pfam" id="PF02233"/>
    </source>
</evidence>
<dbReference type="PANTHER" id="PTHR44758">
    <property type="entry name" value="NAD(P) TRANSHYDROGENASE SUBUNIT BETA"/>
    <property type="match status" value="1"/>
</dbReference>